<evidence type="ECO:0000313" key="2">
    <source>
        <dbReference type="Proteomes" id="UP000427769"/>
    </source>
</evidence>
<organism evidence="1 2">
    <name type="scientific">Desulfosarcina widdelii</name>
    <dbReference type="NCBI Taxonomy" id="947919"/>
    <lineage>
        <taxon>Bacteria</taxon>
        <taxon>Pseudomonadati</taxon>
        <taxon>Thermodesulfobacteriota</taxon>
        <taxon>Desulfobacteria</taxon>
        <taxon>Desulfobacterales</taxon>
        <taxon>Desulfosarcinaceae</taxon>
        <taxon>Desulfosarcina</taxon>
    </lineage>
</organism>
<dbReference type="AlphaFoldDB" id="A0A5K7YU51"/>
<name>A0A5K7YU51_9BACT</name>
<accession>A0A5K7YU51</accession>
<proteinExistence type="predicted"/>
<dbReference type="Proteomes" id="UP000427769">
    <property type="component" value="Chromosome"/>
</dbReference>
<keyword evidence="2" id="KW-1185">Reference proteome</keyword>
<protein>
    <recommendedName>
        <fullName evidence="3">DUF3592 domain-containing protein</fullName>
    </recommendedName>
</protein>
<evidence type="ECO:0008006" key="3">
    <source>
        <dbReference type="Google" id="ProtNLM"/>
    </source>
</evidence>
<gene>
    <name evidence="1" type="ORF">DSCW_07190</name>
</gene>
<sequence length="110" mass="12464">MNRLFIFLFVLGFLAMIFGSPVMRKINATRVQQKGIDARARVLEIKDTGNRRNKNPVVTIKLMVTDPSGREFPGEVEMAVSPVYMSRYQPGKTVSVKYLPDSPSKMIIEE</sequence>
<dbReference type="KEGG" id="dwd:DSCW_07190"/>
<evidence type="ECO:0000313" key="1">
    <source>
        <dbReference type="EMBL" id="BBO73302.1"/>
    </source>
</evidence>
<dbReference type="EMBL" id="AP021875">
    <property type="protein sequence ID" value="BBO73302.1"/>
    <property type="molecule type" value="Genomic_DNA"/>
</dbReference>
<reference evidence="1 2" key="1">
    <citation type="submission" date="2019-11" db="EMBL/GenBank/DDBJ databases">
        <title>Comparative genomics of hydrocarbon-degrading Desulfosarcina strains.</title>
        <authorList>
            <person name="Watanabe M."/>
            <person name="Kojima H."/>
            <person name="Fukui M."/>
        </authorList>
    </citation>
    <scope>NUCLEOTIDE SEQUENCE [LARGE SCALE GENOMIC DNA]</scope>
    <source>
        <strain evidence="1 2">PP31</strain>
    </source>
</reference>